<evidence type="ECO:0000256" key="2">
    <source>
        <dbReference type="ARBA" id="ARBA00006971"/>
    </source>
</evidence>
<dbReference type="OMA" id="CTGFYIV"/>
<keyword evidence="3" id="KW-0472">Membrane</keyword>
<dbReference type="SUPFAM" id="SSF117892">
    <property type="entry name" value="Band 7/SPFH domain"/>
    <property type="match status" value="1"/>
</dbReference>
<evidence type="ECO:0000256" key="3">
    <source>
        <dbReference type="RuleBase" id="RU364113"/>
    </source>
</evidence>
<comment type="subunit">
    <text evidence="3">HflC and HflK may interact to form a multimeric complex.</text>
</comment>
<protein>
    <recommendedName>
        <fullName evidence="3">Protein HflK</fullName>
    </recommendedName>
</protein>
<organism evidence="6 7">
    <name type="scientific">Acidithiobacillus ferrooxidans</name>
    <name type="common">Thiobacillus ferrooxidans</name>
    <dbReference type="NCBI Taxonomy" id="920"/>
    <lineage>
        <taxon>Bacteria</taxon>
        <taxon>Pseudomonadati</taxon>
        <taxon>Pseudomonadota</taxon>
        <taxon>Acidithiobacillia</taxon>
        <taxon>Acidithiobacillales</taxon>
        <taxon>Acidithiobacillaceae</taxon>
        <taxon>Acidithiobacillus</taxon>
    </lineage>
</organism>
<dbReference type="GeneID" id="65281042"/>
<name>A0A2W1K4D7_ACIFR</name>
<dbReference type="Pfam" id="PF01145">
    <property type="entry name" value="Band_7"/>
    <property type="match status" value="1"/>
</dbReference>
<dbReference type="PANTHER" id="PTHR42911:SF1">
    <property type="entry name" value="MODULATOR OF FTSH PROTEASE HFLC"/>
    <property type="match status" value="1"/>
</dbReference>
<keyword evidence="3" id="KW-0812">Transmembrane</keyword>
<dbReference type="Gene3D" id="3.30.479.30">
    <property type="entry name" value="Band 7 domain"/>
    <property type="match status" value="1"/>
</dbReference>
<evidence type="ECO:0000313" key="6">
    <source>
        <dbReference type="EMBL" id="PZD81513.1"/>
    </source>
</evidence>
<comment type="similarity">
    <text evidence="2 3">Belongs to the band 7/mec-2 family. HflK subfamily.</text>
</comment>
<feature type="domain" description="Band 7" evidence="5">
    <location>
        <begin position="80"/>
        <end position="251"/>
    </location>
</feature>
<feature type="region of interest" description="Disordered" evidence="4">
    <location>
        <begin position="1"/>
        <end position="25"/>
    </location>
</feature>
<reference evidence="6 7" key="1">
    <citation type="submission" date="2018-06" db="EMBL/GenBank/DDBJ databases">
        <title>Draft sequence of Acidithiobacillus ferrooxidans CCM 4253.</title>
        <authorList>
            <person name="Moya-Beltran A."/>
            <person name="Castro M."/>
            <person name="Covarrubias P.C."/>
            <person name="Issotta F."/>
            <person name="Janiczek O."/>
            <person name="Mandl M."/>
            <person name="Kucera J."/>
            <person name="Quatrini R."/>
        </authorList>
    </citation>
    <scope>NUCLEOTIDE SEQUENCE [LARGE SCALE GENOMIC DNA]</scope>
    <source>
        <strain evidence="6 7">CCM 4253</strain>
    </source>
</reference>
<sequence length="397" mass="42919">MPWSDPGGNGNKNDNNPWGRRPGAQKPVFDIQKITRELKKLGGIFGSGGGRSGGPKMDYKWLHLLPFLVIAVLILFWFASGIYVVGPGEEGVVLRFGREVGISQPGLHYRLPFPFERVYLLKVAQSRRLVLGYSGAADTRNPGMMLTVDESVVDVRFAVQYRIANAGDYLFATANPDQLISFCAESAMREVVGRSKIDSLLTSGKGDIQQQVQQITQNLLSRYHAGVSVDSVQLLEVTPPKVVQPAFADVVKAREDMERTRDEAQAYANAVVPKATGEAAAMVTNAEGYKQQMVDRAKGDSARFTDILQAYQKNPKVVSERMYLRTMQDILSHTPKVIVESKGQPVINLHMPARSPAAVSSPTSSAAETAPTVSVAPPVAPTISPVALPAAVSGASS</sequence>
<evidence type="ECO:0000313" key="7">
    <source>
        <dbReference type="Proteomes" id="UP000248886"/>
    </source>
</evidence>
<keyword evidence="3" id="KW-1133">Transmembrane helix</keyword>
<dbReference type="InterPro" id="IPR020980">
    <property type="entry name" value="Membrane_HflK_N"/>
</dbReference>
<keyword evidence="6" id="KW-0645">Protease</keyword>
<gene>
    <name evidence="6" type="primary">hflK</name>
    <name evidence="6" type="ORF">DN052_00045</name>
</gene>
<dbReference type="InterPro" id="IPR001107">
    <property type="entry name" value="Band_7"/>
</dbReference>
<evidence type="ECO:0000256" key="4">
    <source>
        <dbReference type="SAM" id="MobiDB-lite"/>
    </source>
</evidence>
<feature type="region of interest" description="Disordered" evidence="4">
    <location>
        <begin position="354"/>
        <end position="378"/>
    </location>
</feature>
<comment type="function">
    <text evidence="3">HflC and HflK could encode or regulate a protease.</text>
</comment>
<dbReference type="InterPro" id="IPR036013">
    <property type="entry name" value="Band_7/SPFH_dom_sf"/>
</dbReference>
<proteinExistence type="inferred from homology"/>
<dbReference type="PANTHER" id="PTHR42911">
    <property type="entry name" value="MODULATOR OF FTSH PROTEASE HFLC"/>
    <property type="match status" value="1"/>
</dbReference>
<keyword evidence="6" id="KW-0378">Hydrolase</keyword>
<dbReference type="Proteomes" id="UP000248886">
    <property type="component" value="Unassembled WGS sequence"/>
</dbReference>
<evidence type="ECO:0000256" key="1">
    <source>
        <dbReference type="ARBA" id="ARBA00004167"/>
    </source>
</evidence>
<dbReference type="RefSeq" id="WP_012536821.1">
    <property type="nucleotide sequence ID" value="NZ_AP025160.1"/>
</dbReference>
<accession>A0A2W1K4D7</accession>
<dbReference type="SMART" id="SM00244">
    <property type="entry name" value="PHB"/>
    <property type="match status" value="1"/>
</dbReference>
<dbReference type="GO" id="GO:0008233">
    <property type="term" value="F:peptidase activity"/>
    <property type="evidence" value="ECO:0007669"/>
    <property type="project" value="UniProtKB-KW"/>
</dbReference>
<dbReference type="InterPro" id="IPR010201">
    <property type="entry name" value="HflK"/>
</dbReference>
<dbReference type="GO" id="GO:0016020">
    <property type="term" value="C:membrane"/>
    <property type="evidence" value="ECO:0007669"/>
    <property type="project" value="UniProtKB-SubCell"/>
</dbReference>
<dbReference type="NCBIfam" id="TIGR01933">
    <property type="entry name" value="hflK"/>
    <property type="match status" value="1"/>
</dbReference>
<comment type="caution">
    <text evidence="6">The sequence shown here is derived from an EMBL/GenBank/DDBJ whole genome shotgun (WGS) entry which is preliminary data.</text>
</comment>
<comment type="subcellular location">
    <subcellularLocation>
        <location evidence="1">Membrane</location>
        <topology evidence="1">Single-pass membrane protein</topology>
    </subcellularLocation>
</comment>
<dbReference type="CDD" id="cd03404">
    <property type="entry name" value="SPFH_HflK"/>
    <property type="match status" value="1"/>
</dbReference>
<dbReference type="AlphaFoldDB" id="A0A2W1K4D7"/>
<feature type="transmembrane region" description="Helical" evidence="3">
    <location>
        <begin position="61"/>
        <end position="85"/>
    </location>
</feature>
<evidence type="ECO:0000259" key="5">
    <source>
        <dbReference type="SMART" id="SM00244"/>
    </source>
</evidence>
<dbReference type="GO" id="GO:0006508">
    <property type="term" value="P:proteolysis"/>
    <property type="evidence" value="ECO:0007669"/>
    <property type="project" value="UniProtKB-KW"/>
</dbReference>
<dbReference type="OrthoDB" id="9779595at2"/>
<dbReference type="EMBL" id="QKQP01000001">
    <property type="protein sequence ID" value="PZD81513.1"/>
    <property type="molecule type" value="Genomic_DNA"/>
</dbReference>
<dbReference type="Pfam" id="PF12221">
    <property type="entry name" value="HflK_N"/>
    <property type="match status" value="1"/>
</dbReference>